<dbReference type="PANTHER" id="PTHR43379">
    <property type="entry name" value="CYSTATHIONINE GAMMA-SYNTHASE"/>
    <property type="match status" value="1"/>
</dbReference>
<feature type="chain" id="PRO_5043978901" description="Cystathionine gamma-synthase" evidence="4">
    <location>
        <begin position="21"/>
        <end position="603"/>
    </location>
</feature>
<keyword evidence="6" id="KW-1185">Reference proteome</keyword>
<feature type="region of interest" description="Disordered" evidence="3">
    <location>
        <begin position="17"/>
        <end position="42"/>
    </location>
</feature>
<keyword evidence="4" id="KW-0732">Signal</keyword>
<dbReference type="Gene3D" id="3.40.640.10">
    <property type="entry name" value="Type I PLP-dependent aspartate aminotransferase-like (Major domain)"/>
    <property type="match status" value="1"/>
</dbReference>
<reference evidence="5 6" key="1">
    <citation type="submission" date="2022-07" db="EMBL/GenBank/DDBJ databases">
        <title>Genome-wide signatures of adaptation to extreme environments.</title>
        <authorList>
            <person name="Cho C.H."/>
            <person name="Yoon H.S."/>
        </authorList>
    </citation>
    <scope>NUCLEOTIDE SEQUENCE [LARGE SCALE GENOMIC DNA]</scope>
    <source>
        <strain evidence="5 6">DBV 063 E5</strain>
    </source>
</reference>
<dbReference type="GO" id="GO:0019346">
    <property type="term" value="P:transsulfuration"/>
    <property type="evidence" value="ECO:0007669"/>
    <property type="project" value="InterPro"/>
</dbReference>
<dbReference type="Proteomes" id="UP001301350">
    <property type="component" value="Unassembled WGS sequence"/>
</dbReference>
<gene>
    <name evidence="5" type="ORF">CDCA_CDCA06G1986</name>
</gene>
<organism evidence="5 6">
    <name type="scientific">Cyanidium caldarium</name>
    <name type="common">Red alga</name>
    <dbReference type="NCBI Taxonomy" id="2771"/>
    <lineage>
        <taxon>Eukaryota</taxon>
        <taxon>Rhodophyta</taxon>
        <taxon>Bangiophyceae</taxon>
        <taxon>Cyanidiales</taxon>
        <taxon>Cyanidiaceae</taxon>
        <taxon>Cyanidium</taxon>
    </lineage>
</organism>
<dbReference type="Gene3D" id="3.90.1150.10">
    <property type="entry name" value="Aspartate Aminotransferase, domain 1"/>
    <property type="match status" value="1"/>
</dbReference>
<protein>
    <recommendedName>
        <fullName evidence="7">Cystathionine gamma-synthase</fullName>
    </recommendedName>
</protein>
<dbReference type="PROSITE" id="PS00868">
    <property type="entry name" value="CYS_MET_METAB_PP"/>
    <property type="match status" value="1"/>
</dbReference>
<evidence type="ECO:0000256" key="3">
    <source>
        <dbReference type="SAM" id="MobiDB-lite"/>
    </source>
</evidence>
<dbReference type="Pfam" id="PF01053">
    <property type="entry name" value="Cys_Met_Meta_PP"/>
    <property type="match status" value="1"/>
</dbReference>
<dbReference type="InterPro" id="IPR044639">
    <property type="entry name" value="CGS1/2"/>
</dbReference>
<accession>A0AAV9IV78</accession>
<proteinExistence type="predicted"/>
<dbReference type="InterPro" id="IPR054542">
    <property type="entry name" value="Cys_met_metab_PP"/>
</dbReference>
<evidence type="ECO:0000256" key="4">
    <source>
        <dbReference type="SAM" id="SignalP"/>
    </source>
</evidence>
<dbReference type="AlphaFoldDB" id="A0AAV9IV78"/>
<comment type="cofactor">
    <cofactor evidence="1">
        <name>pyridoxal 5'-phosphate</name>
        <dbReference type="ChEBI" id="CHEBI:597326"/>
    </cofactor>
</comment>
<dbReference type="EMBL" id="JANCYW010000006">
    <property type="protein sequence ID" value="KAK4535961.1"/>
    <property type="molecule type" value="Genomic_DNA"/>
</dbReference>
<evidence type="ECO:0000256" key="2">
    <source>
        <dbReference type="ARBA" id="ARBA00022898"/>
    </source>
</evidence>
<dbReference type="InterPro" id="IPR015421">
    <property type="entry name" value="PyrdxlP-dep_Trfase_major"/>
</dbReference>
<dbReference type="GO" id="GO:0003962">
    <property type="term" value="F:cystathionine gamma-synthase activity"/>
    <property type="evidence" value="ECO:0007669"/>
    <property type="project" value="InterPro"/>
</dbReference>
<dbReference type="SUPFAM" id="SSF53383">
    <property type="entry name" value="PLP-dependent transferases"/>
    <property type="match status" value="1"/>
</dbReference>
<sequence length="603" mass="65460">MNLGVLGFALLPLAPPRSAGGWTRGLPPPRGRPSPSRTCRLAGRSHRSGRLTWSWSASMAERQRLATSAGVPDAEDGALGYGEETVSALVRQGWLEAASAAGTGADEAADMETQLKRIAGTGDEAGRAHFVRSSAASTRAVHSGERVKGGKKARATLDALATPIVQSSTFTFRTTRECIDYNQGAYASFEYGRYGNPTTRAVEEKLIDLETGGQAALATATDALVSASGMNAVTTMLLALFTAAEMPSAVAADEGGCIITTTDCYRRTRQFMEEMLPRLRVRVEVIDPSDVQRLEGVVRGIRASRNPRIARQRVVFFSESPTNPLLRLVDVPRVVSVCQAHEVLVCVDSTFATPINHRPLELGADLVLHSGTKYLAGHNDVMAGALIGRDDLVAQVRRLHGVLGGVIDPHASYLLLRGLKTLPLRVEAHNRNARALAERLAADPRVYRVHWPALRQHPDHELGRRLAEQHGQFGRSGTEFGGVLSFELRGRLRQRDAPEQPYGRETFERVGRFIDALRLPYIGPSLGGTESLVEQVCVMGYFDQPLWKRKSLGITCGLIRFACGVEDAADIVVDVEQALDRAYAEGDGNGAWVEEQDAVERSV</sequence>
<evidence type="ECO:0000256" key="1">
    <source>
        <dbReference type="ARBA" id="ARBA00001933"/>
    </source>
</evidence>
<evidence type="ECO:0000313" key="6">
    <source>
        <dbReference type="Proteomes" id="UP001301350"/>
    </source>
</evidence>
<dbReference type="InterPro" id="IPR015422">
    <property type="entry name" value="PyrdxlP-dep_Trfase_small"/>
</dbReference>
<dbReference type="GO" id="GO:0009086">
    <property type="term" value="P:methionine biosynthetic process"/>
    <property type="evidence" value="ECO:0007669"/>
    <property type="project" value="InterPro"/>
</dbReference>
<dbReference type="GO" id="GO:0030170">
    <property type="term" value="F:pyridoxal phosphate binding"/>
    <property type="evidence" value="ECO:0007669"/>
    <property type="project" value="InterPro"/>
</dbReference>
<dbReference type="FunFam" id="3.40.640.10:FF:000046">
    <property type="entry name" value="Cystathionine gamma-lyase"/>
    <property type="match status" value="1"/>
</dbReference>
<feature type="signal peptide" evidence="4">
    <location>
        <begin position="1"/>
        <end position="20"/>
    </location>
</feature>
<evidence type="ECO:0008006" key="7">
    <source>
        <dbReference type="Google" id="ProtNLM"/>
    </source>
</evidence>
<dbReference type="InterPro" id="IPR000277">
    <property type="entry name" value="Cys/Met-Metab_PyrdxlP-dep_enz"/>
</dbReference>
<dbReference type="PANTHER" id="PTHR43379:SF1">
    <property type="entry name" value="CYSTATHIONINE GAMMA-SYNTHASE 1, CHLOROPLASTIC-RELATED"/>
    <property type="match status" value="1"/>
</dbReference>
<evidence type="ECO:0000313" key="5">
    <source>
        <dbReference type="EMBL" id="KAK4535961.1"/>
    </source>
</evidence>
<comment type="caution">
    <text evidence="5">The sequence shown here is derived from an EMBL/GenBank/DDBJ whole genome shotgun (WGS) entry which is preliminary data.</text>
</comment>
<name>A0AAV9IV78_CYACA</name>
<dbReference type="InterPro" id="IPR015424">
    <property type="entry name" value="PyrdxlP-dep_Trfase"/>
</dbReference>
<keyword evidence="2" id="KW-0663">Pyridoxal phosphate</keyword>
<dbReference type="GO" id="GO:0009507">
    <property type="term" value="C:chloroplast"/>
    <property type="evidence" value="ECO:0007669"/>
    <property type="project" value="TreeGrafter"/>
</dbReference>